<name>A9V3E9_MONBE</name>
<keyword evidence="2" id="KW-0813">Transport</keyword>
<feature type="transmembrane region" description="Helical" evidence="8">
    <location>
        <begin position="303"/>
        <end position="324"/>
    </location>
</feature>
<keyword evidence="4" id="KW-0997">Cell inner membrane</keyword>
<feature type="transmembrane region" description="Helical" evidence="8">
    <location>
        <begin position="263"/>
        <end position="282"/>
    </location>
</feature>
<organism evidence="9 10">
    <name type="scientific">Monosiga brevicollis</name>
    <name type="common">Choanoflagellate</name>
    <dbReference type="NCBI Taxonomy" id="81824"/>
    <lineage>
        <taxon>Eukaryota</taxon>
        <taxon>Choanoflagellata</taxon>
        <taxon>Craspedida</taxon>
        <taxon>Salpingoecidae</taxon>
        <taxon>Monosiga</taxon>
    </lineage>
</organism>
<dbReference type="RefSeq" id="XP_001747252.1">
    <property type="nucleotide sequence ID" value="XM_001747200.1"/>
</dbReference>
<dbReference type="GeneID" id="5892494"/>
<dbReference type="PANTHER" id="PTHR30574">
    <property type="entry name" value="INNER MEMBRANE PROTEIN YEDE"/>
    <property type="match status" value="1"/>
</dbReference>
<evidence type="ECO:0000256" key="8">
    <source>
        <dbReference type="SAM" id="Phobius"/>
    </source>
</evidence>
<evidence type="ECO:0000256" key="4">
    <source>
        <dbReference type="ARBA" id="ARBA00022519"/>
    </source>
</evidence>
<evidence type="ECO:0000256" key="7">
    <source>
        <dbReference type="ARBA" id="ARBA00023136"/>
    </source>
</evidence>
<evidence type="ECO:0000313" key="10">
    <source>
        <dbReference type="Proteomes" id="UP000001357"/>
    </source>
</evidence>
<gene>
    <name evidence="9" type="ORF">MONBRDRAFT_9521</name>
</gene>
<keyword evidence="10" id="KW-1185">Reference proteome</keyword>
<dbReference type="GO" id="GO:0005886">
    <property type="term" value="C:plasma membrane"/>
    <property type="evidence" value="ECO:0000318"/>
    <property type="project" value="GO_Central"/>
</dbReference>
<keyword evidence="3" id="KW-1003">Cell membrane</keyword>
<dbReference type="AlphaFoldDB" id="A9V3E9"/>
<evidence type="ECO:0000256" key="3">
    <source>
        <dbReference type="ARBA" id="ARBA00022475"/>
    </source>
</evidence>
<feature type="transmembrane region" description="Helical" evidence="8">
    <location>
        <begin position="238"/>
        <end position="257"/>
    </location>
</feature>
<evidence type="ECO:0000256" key="5">
    <source>
        <dbReference type="ARBA" id="ARBA00022692"/>
    </source>
</evidence>
<dbReference type="Proteomes" id="UP000001357">
    <property type="component" value="Unassembled WGS sequence"/>
</dbReference>
<evidence type="ECO:0008006" key="11">
    <source>
        <dbReference type="Google" id="ProtNLM"/>
    </source>
</evidence>
<dbReference type="InParanoid" id="A9V3E9"/>
<dbReference type="Pfam" id="PF04143">
    <property type="entry name" value="Sulf_transp"/>
    <property type="match status" value="1"/>
</dbReference>
<dbReference type="STRING" id="81824.A9V3E9"/>
<keyword evidence="7 8" id="KW-0472">Membrane</keyword>
<feature type="transmembrane region" description="Helical" evidence="8">
    <location>
        <begin position="74"/>
        <end position="91"/>
    </location>
</feature>
<reference evidence="9 10" key="1">
    <citation type="journal article" date="2008" name="Nature">
        <title>The genome of the choanoflagellate Monosiga brevicollis and the origin of metazoans.</title>
        <authorList>
            <consortium name="JGI Sequencing"/>
            <person name="King N."/>
            <person name="Westbrook M.J."/>
            <person name="Young S.L."/>
            <person name="Kuo A."/>
            <person name="Abedin M."/>
            <person name="Chapman J."/>
            <person name="Fairclough S."/>
            <person name="Hellsten U."/>
            <person name="Isogai Y."/>
            <person name="Letunic I."/>
            <person name="Marr M."/>
            <person name="Pincus D."/>
            <person name="Putnam N."/>
            <person name="Rokas A."/>
            <person name="Wright K.J."/>
            <person name="Zuzow R."/>
            <person name="Dirks W."/>
            <person name="Good M."/>
            <person name="Goodstein D."/>
            <person name="Lemons D."/>
            <person name="Li W."/>
            <person name="Lyons J.B."/>
            <person name="Morris A."/>
            <person name="Nichols S."/>
            <person name="Richter D.J."/>
            <person name="Salamov A."/>
            <person name="Bork P."/>
            <person name="Lim W.A."/>
            <person name="Manning G."/>
            <person name="Miller W.T."/>
            <person name="McGinnis W."/>
            <person name="Shapiro H."/>
            <person name="Tjian R."/>
            <person name="Grigoriev I.V."/>
            <person name="Rokhsar D."/>
        </authorList>
    </citation>
    <scope>NUCLEOTIDE SEQUENCE [LARGE SCALE GENOMIC DNA]</scope>
    <source>
        <strain evidence="10">MX1 / ATCC 50154</strain>
    </source>
</reference>
<feature type="transmembrane region" description="Helical" evidence="8">
    <location>
        <begin position="33"/>
        <end position="54"/>
    </location>
</feature>
<dbReference type="InterPro" id="IPR007272">
    <property type="entry name" value="Sulf_transp_TsuA/YedE"/>
</dbReference>
<accession>A9V3E9</accession>
<dbReference type="PANTHER" id="PTHR30574:SF1">
    <property type="entry name" value="SULPHUR TRANSPORT DOMAIN-CONTAINING PROTEIN"/>
    <property type="match status" value="1"/>
</dbReference>
<comment type="subcellular location">
    <subcellularLocation>
        <location evidence="1">Cell inner membrane</location>
        <topology evidence="1">Multi-pass membrane protein</topology>
    </subcellularLocation>
</comment>
<keyword evidence="6 8" id="KW-1133">Transmembrane helix</keyword>
<feature type="transmembrane region" description="Helical" evidence="8">
    <location>
        <begin position="136"/>
        <end position="155"/>
    </location>
</feature>
<evidence type="ECO:0000256" key="1">
    <source>
        <dbReference type="ARBA" id="ARBA00004429"/>
    </source>
</evidence>
<dbReference type="OMA" id="LMCINSF"/>
<feature type="transmembrane region" description="Helical" evidence="8">
    <location>
        <begin position="175"/>
        <end position="199"/>
    </location>
</feature>
<sequence length="330" mass="34652">MSLRNKHAASADAMFPSDHKAAAAMSMPAPSSFFTKLGQVVAASAMGLFFGWAMEKGKVTEPMVIRDQMGMTRFTMMKMFLSAVVAARVVLERMLAQAKAARTTAIHVVRGTINHTRSGDEVVFVDEKLGSSYAKVAVGFSIMLATMIGLLEYLLPWTSEVPRDFARPVGDYLAWHAWSPIVSGAIVGSMQIPAILFIGDTLGSSTSYMTLCAQTSGLPFIKQTCGHLCKFKSGMGNWWQVFYIAMAALAASVSARMGATEGAVIPGAAPGAAVFGGILMLVGSRLAGGCTSGHGLSGMGLMCINSFVAVAAMFGGGMVAQQILVATHLG</sequence>
<evidence type="ECO:0000256" key="2">
    <source>
        <dbReference type="ARBA" id="ARBA00022448"/>
    </source>
</evidence>
<proteinExistence type="predicted"/>
<dbReference type="eggNOG" id="ENOG502RZM3">
    <property type="taxonomic scope" value="Eukaryota"/>
</dbReference>
<dbReference type="KEGG" id="mbr:MONBRDRAFT_9521"/>
<keyword evidence="5 8" id="KW-0812">Transmembrane</keyword>
<protein>
    <recommendedName>
        <fullName evidence="11">Sulphur transport domain-containing protein</fullName>
    </recommendedName>
</protein>
<evidence type="ECO:0000256" key="6">
    <source>
        <dbReference type="ARBA" id="ARBA00022989"/>
    </source>
</evidence>
<evidence type="ECO:0000313" key="9">
    <source>
        <dbReference type="EMBL" id="EDQ88176.1"/>
    </source>
</evidence>
<dbReference type="EMBL" id="CH991556">
    <property type="protein sequence ID" value="EDQ88176.1"/>
    <property type="molecule type" value="Genomic_DNA"/>
</dbReference>